<name>A0A2R2MLD3_LINAN</name>
<comment type="subcellular location">
    <subcellularLocation>
        <location evidence="1">Secreted</location>
    </subcellularLocation>
</comment>
<evidence type="ECO:0000256" key="7">
    <source>
        <dbReference type="ARBA" id="ARBA00023180"/>
    </source>
</evidence>
<dbReference type="SUPFAM" id="SSF57184">
    <property type="entry name" value="Growth factor receptor domain"/>
    <property type="match status" value="1"/>
</dbReference>
<feature type="disulfide bond" evidence="8">
    <location>
        <begin position="848"/>
        <end position="858"/>
    </location>
</feature>
<keyword evidence="12" id="KW-1185">Reference proteome</keyword>
<dbReference type="SMART" id="SM00181">
    <property type="entry name" value="EGF"/>
    <property type="match status" value="9"/>
</dbReference>
<feature type="region of interest" description="Disordered" evidence="9">
    <location>
        <begin position="1079"/>
        <end position="1111"/>
    </location>
</feature>
<dbReference type="FunFam" id="2.10.25.10:FF:000010">
    <property type="entry name" value="Pro-epidermal growth factor"/>
    <property type="match status" value="1"/>
</dbReference>
<dbReference type="GO" id="GO:0005509">
    <property type="term" value="F:calcium ion binding"/>
    <property type="evidence" value="ECO:0007669"/>
    <property type="project" value="InterPro"/>
</dbReference>
<feature type="compositionally biased region" description="Low complexity" evidence="9">
    <location>
        <begin position="159"/>
        <end position="227"/>
    </location>
</feature>
<evidence type="ECO:0000259" key="11">
    <source>
        <dbReference type="PROSITE" id="PS50026"/>
    </source>
</evidence>
<dbReference type="InterPro" id="IPR000152">
    <property type="entry name" value="EGF-type_Asp/Asn_hydroxyl_site"/>
</dbReference>
<accession>A0A2R2MLD3</accession>
<organism evidence="12 13">
    <name type="scientific">Lingula anatina</name>
    <name type="common">Brachiopod</name>
    <name type="synonym">Lingula unguis</name>
    <dbReference type="NCBI Taxonomy" id="7574"/>
    <lineage>
        <taxon>Eukaryota</taxon>
        <taxon>Metazoa</taxon>
        <taxon>Spiralia</taxon>
        <taxon>Lophotrochozoa</taxon>
        <taxon>Brachiopoda</taxon>
        <taxon>Linguliformea</taxon>
        <taxon>Lingulata</taxon>
        <taxon>Lingulida</taxon>
        <taxon>Linguloidea</taxon>
        <taxon>Lingulidae</taxon>
        <taxon>Lingula</taxon>
    </lineage>
</organism>
<dbReference type="Gene3D" id="2.10.25.10">
    <property type="entry name" value="Laminin"/>
    <property type="match status" value="8"/>
</dbReference>
<feature type="chain" id="PRO_5015156886" evidence="10">
    <location>
        <begin position="31"/>
        <end position="1348"/>
    </location>
</feature>
<evidence type="ECO:0000256" key="8">
    <source>
        <dbReference type="PROSITE-ProRule" id="PRU00076"/>
    </source>
</evidence>
<dbReference type="PROSITE" id="PS01186">
    <property type="entry name" value="EGF_2"/>
    <property type="match status" value="4"/>
</dbReference>
<feature type="compositionally biased region" description="Polar residues" evidence="9">
    <location>
        <begin position="1267"/>
        <end position="1276"/>
    </location>
</feature>
<dbReference type="Proteomes" id="UP000085678">
    <property type="component" value="Unplaced"/>
</dbReference>
<dbReference type="FunFam" id="2.10.25.10:FF:000240">
    <property type="entry name" value="Vitamin K-dependent protein S"/>
    <property type="match status" value="1"/>
</dbReference>
<feature type="domain" description="EGF-like" evidence="11">
    <location>
        <begin position="844"/>
        <end position="875"/>
    </location>
</feature>
<feature type="region of interest" description="Disordered" evidence="9">
    <location>
        <begin position="742"/>
        <end position="818"/>
    </location>
</feature>
<feature type="compositionally biased region" description="Low complexity" evidence="9">
    <location>
        <begin position="1248"/>
        <end position="1260"/>
    </location>
</feature>
<dbReference type="InParanoid" id="A0A2R2MLD3"/>
<dbReference type="InterPro" id="IPR052080">
    <property type="entry name" value="vWF_C/EGF_Fibrillin"/>
</dbReference>
<dbReference type="InterPro" id="IPR049883">
    <property type="entry name" value="NOTCH1_EGF-like"/>
</dbReference>
<evidence type="ECO:0000256" key="9">
    <source>
        <dbReference type="SAM" id="MobiDB-lite"/>
    </source>
</evidence>
<feature type="domain" description="EGF-like" evidence="11">
    <location>
        <begin position="272"/>
        <end position="311"/>
    </location>
</feature>
<feature type="disulfide bond" evidence="8">
    <location>
        <begin position="865"/>
        <end position="874"/>
    </location>
</feature>
<proteinExistence type="predicted"/>
<dbReference type="InterPro" id="IPR000742">
    <property type="entry name" value="EGF"/>
</dbReference>
<dbReference type="CDD" id="cd00054">
    <property type="entry name" value="EGF_CA"/>
    <property type="match status" value="4"/>
</dbReference>
<feature type="disulfide bond" evidence="8">
    <location>
        <begin position="276"/>
        <end position="286"/>
    </location>
</feature>
<protein>
    <submittedName>
        <fullName evidence="13">Neurogenic locus notch homolog protein 3</fullName>
    </submittedName>
</protein>
<feature type="compositionally biased region" description="Basic and acidic residues" evidence="9">
    <location>
        <begin position="1208"/>
        <end position="1230"/>
    </location>
</feature>
<reference evidence="13" key="1">
    <citation type="journal article" date="2015" name="Nat. Commun.">
        <title>The Lingula genome provides insights into brachiopod evolution and the origin of phosphate biomineralization.</title>
        <authorList>
            <person name="Luo Y.J."/>
            <person name="Takeuchi T."/>
            <person name="Koyanagi R."/>
            <person name="Yamada L."/>
            <person name="Kanda M."/>
            <person name="Khalturina M."/>
            <person name="Fujie M."/>
            <person name="Yamasaki S.I."/>
            <person name="Endo K."/>
            <person name="Satoh N."/>
        </authorList>
    </citation>
    <scope>NUCLEOTIDE SEQUENCE</scope>
</reference>
<evidence type="ECO:0000256" key="5">
    <source>
        <dbReference type="ARBA" id="ARBA00022737"/>
    </source>
</evidence>
<dbReference type="RefSeq" id="XP_023931009.1">
    <property type="nucleotide sequence ID" value="XM_024075241.1"/>
</dbReference>
<dbReference type="Pfam" id="PF12662">
    <property type="entry name" value="cEGF"/>
    <property type="match status" value="2"/>
</dbReference>
<dbReference type="PROSITE" id="PS51257">
    <property type="entry name" value="PROKAR_LIPOPROTEIN"/>
    <property type="match status" value="1"/>
</dbReference>
<evidence type="ECO:0000256" key="2">
    <source>
        <dbReference type="ARBA" id="ARBA00022525"/>
    </source>
</evidence>
<dbReference type="PROSITE" id="PS01187">
    <property type="entry name" value="EGF_CA"/>
    <property type="match status" value="3"/>
</dbReference>
<feature type="compositionally biased region" description="Polar residues" evidence="9">
    <location>
        <begin position="1235"/>
        <end position="1245"/>
    </location>
</feature>
<dbReference type="OrthoDB" id="10060424at2759"/>
<feature type="compositionally biased region" description="Basic and acidic residues" evidence="9">
    <location>
        <begin position="1085"/>
        <end position="1097"/>
    </location>
</feature>
<feature type="domain" description="EGF-like" evidence="11">
    <location>
        <begin position="877"/>
        <end position="917"/>
    </location>
</feature>
<dbReference type="InterPro" id="IPR009030">
    <property type="entry name" value="Growth_fac_rcpt_cys_sf"/>
</dbReference>
<evidence type="ECO:0000313" key="12">
    <source>
        <dbReference type="Proteomes" id="UP000085678"/>
    </source>
</evidence>
<feature type="disulfide bond" evidence="8">
    <location>
        <begin position="1012"/>
        <end position="1021"/>
    </location>
</feature>
<dbReference type="GO" id="GO:0005576">
    <property type="term" value="C:extracellular region"/>
    <property type="evidence" value="ECO:0007669"/>
    <property type="project" value="UniProtKB-SubCell"/>
</dbReference>
<keyword evidence="6 8" id="KW-1015">Disulfide bond</keyword>
<feature type="disulfide bond" evidence="8">
    <location>
        <begin position="995"/>
        <end position="1005"/>
    </location>
</feature>
<dbReference type="GeneID" id="106169466"/>
<evidence type="ECO:0000256" key="3">
    <source>
        <dbReference type="ARBA" id="ARBA00022536"/>
    </source>
</evidence>
<keyword evidence="7" id="KW-0325">Glycoprotein</keyword>
<feature type="region of interest" description="Disordered" evidence="9">
    <location>
        <begin position="1191"/>
        <end position="1293"/>
    </location>
</feature>
<dbReference type="KEGG" id="lak:106169466"/>
<dbReference type="SMART" id="SM00179">
    <property type="entry name" value="EGF_CA"/>
    <property type="match status" value="6"/>
</dbReference>
<evidence type="ECO:0000256" key="1">
    <source>
        <dbReference type="ARBA" id="ARBA00004613"/>
    </source>
</evidence>
<keyword evidence="3 8" id="KW-0245">EGF-like domain</keyword>
<feature type="domain" description="EGF-like" evidence="11">
    <location>
        <begin position="991"/>
        <end position="1022"/>
    </location>
</feature>
<dbReference type="PANTHER" id="PTHR47333">
    <property type="entry name" value="VON WILLEBRAND FACTOR C AND EGF DOMAIN-CONTAINING PROTEIN"/>
    <property type="match status" value="1"/>
</dbReference>
<feature type="region of interest" description="Disordered" evidence="9">
    <location>
        <begin position="94"/>
        <end position="227"/>
    </location>
</feature>
<dbReference type="Pfam" id="PF07645">
    <property type="entry name" value="EGF_CA"/>
    <property type="match status" value="2"/>
</dbReference>
<dbReference type="InterPro" id="IPR001881">
    <property type="entry name" value="EGF-like_Ca-bd_dom"/>
</dbReference>
<keyword evidence="5" id="KW-0677">Repeat</keyword>
<sequence length="1348" mass="146427">MPYIQKMCLSSVSVVFVSLTVACVFSFALADAQFPSGPHVCRSQTPESPCCPGWSQIYSKGPCVMPICSFPCGEGLCVRPNTCRCVDGSTAITCPSSSPTTSSSSLSTSDQTEVSDSRAANFLQTSQGQFQPAQVQEQGQPSVLTRPSSRQLPQVSLASWQQQQPPSYGQPSQPLQPAQPANTQQWPFPQQTQFQRQQWQPSQFPSQQSHLTQSLGQQSQPAQLPSQQSQLTQSQTCDTLKCSQKCITVGNTPQCVCLEGFLLTSDGYTCKDQDECAGAHHCQQSCENTPGSFMCTCHAGFTLEADGRTCRPIGDVSSSSCSGDGQTSGNCNNQKEVRTPQFNYPINPSDDTTNIFGGMHHRSNGGLETKVAPDPKVNVKVTPPTRAQADIPYWASYTGSGYSNYYQPGFSSNPFIRFSSYRTMAQPSLFTQYPAMEQAFQEYMGPGITSPCTSGGCLSQGQSSQYNPTPNFQSFNPQRNYANQQQPCYQGNCQQGPGFPWQPQGKPAATMNQQVIYSQASMPQLTPGARNNAWQPQSQGSVGQVQGQPCYGVSCGSAVGPVAPQPCTSDCSGQAVLPWQQVPCVSNCGPVAWQQTVPVAPQPVPPQPCVGSDCFPKMPDKMMPPCIGSGCQKKTIAASVPQAPQPCQTTDCVQSGPVMTPPCQDSGCIQPSGLQQPCLVPDCIQQAAVVPQPCQDTDCLPPGAVLQQPFWPQAPGISSVQSVPCVSTVSCNLPWPWQVFSNGGQKTQTPGKPQRPDTSSQPCKGGNCGSNVPQGPLQPRQPTPQVVRQPRPQSRQPVRTTTTTPAPPQFQSRPQAPNVVCPRGWVMRGGRCEQRRHGRPERPTSRECSPQCANGGSCVDGRCVCRPGVTGKTCKTDINECEERRGYCQYQCRNTFGSFMCTCPSGYTLNADRRSCKPIGCMPDCMNGGTCRQGRCYCRPGFRGDSCQDDIDECKDHGDNLCESICRNTYGSYVCLCPPGARLNSDKRTCSNSACSPRCQNNGVCVNHRCLCKPGYHGRTCQLDVNECDHFRPCSHNCTNIVGSFKCYCPGNLVLDYDHRTCVRPETAIPGSAVLRSQPTGVASWRDDDKDKDRVDSDVVDSSVDNPKESKVLTTPVSPLFPYLDDVDSKPNAFVNKDGKLIDVINHRGMKFMKVHMDDKSNPQEKFTELKSDFTSGISLPTKQQAPQALVPPLNVGLPTNQGQGFDTVRRGYDDRGPERGDISPEEHYGFQDFWRQTQPTNLKTGDSEQSQNGQQNHNGGPPPSNLPTIVKSQGNMFKPPFSKSTHIDEHDGSVMTKEDMGDETVIKRVIPGQAVITYKIIREGDVEVEYVDKDRGPGNVLPPGGDI</sequence>
<feature type="compositionally biased region" description="Polar residues" evidence="9">
    <location>
        <begin position="122"/>
        <end position="158"/>
    </location>
</feature>
<dbReference type="PROSITE" id="PS00010">
    <property type="entry name" value="ASX_HYDROXYL"/>
    <property type="match status" value="3"/>
</dbReference>
<gene>
    <name evidence="13" type="primary">LOC106169466</name>
</gene>
<dbReference type="PANTHER" id="PTHR47333:SF4">
    <property type="entry name" value="EGF-LIKE DOMAIN-CONTAINING PROTEIN"/>
    <property type="match status" value="1"/>
</dbReference>
<dbReference type="InterPro" id="IPR026823">
    <property type="entry name" value="cEGF"/>
</dbReference>
<evidence type="ECO:0000256" key="10">
    <source>
        <dbReference type="SAM" id="SignalP"/>
    </source>
</evidence>
<keyword evidence="2" id="KW-0964">Secreted</keyword>
<comment type="caution">
    <text evidence="8">Lacks conserved residue(s) required for the propagation of feature annotation.</text>
</comment>
<feature type="compositionally biased region" description="Low complexity" evidence="9">
    <location>
        <begin position="778"/>
        <end position="804"/>
    </location>
</feature>
<evidence type="ECO:0000313" key="13">
    <source>
        <dbReference type="RefSeq" id="XP_023931009.1"/>
    </source>
</evidence>
<dbReference type="InterPro" id="IPR018097">
    <property type="entry name" value="EGF_Ca-bd_CS"/>
</dbReference>
<feature type="compositionally biased region" description="Polar residues" evidence="9">
    <location>
        <begin position="742"/>
        <end position="762"/>
    </location>
</feature>
<evidence type="ECO:0000256" key="4">
    <source>
        <dbReference type="ARBA" id="ARBA00022729"/>
    </source>
</evidence>
<feature type="compositionally biased region" description="Basic and acidic residues" evidence="9">
    <location>
        <begin position="832"/>
        <end position="845"/>
    </location>
</feature>
<reference evidence="13" key="2">
    <citation type="submission" date="2025-08" db="UniProtKB">
        <authorList>
            <consortium name="RefSeq"/>
        </authorList>
    </citation>
    <scope>IDENTIFICATION</scope>
</reference>
<feature type="signal peptide" evidence="10">
    <location>
        <begin position="1"/>
        <end position="30"/>
    </location>
</feature>
<keyword evidence="4 10" id="KW-0732">Signal</keyword>
<evidence type="ECO:0000256" key="6">
    <source>
        <dbReference type="ARBA" id="ARBA00023157"/>
    </source>
</evidence>
<feature type="compositionally biased region" description="Low complexity" evidence="9">
    <location>
        <begin position="94"/>
        <end position="114"/>
    </location>
</feature>
<dbReference type="PROSITE" id="PS50026">
    <property type="entry name" value="EGF_3"/>
    <property type="match status" value="4"/>
</dbReference>
<feature type="region of interest" description="Disordered" evidence="9">
    <location>
        <begin position="832"/>
        <end position="853"/>
    </location>
</feature>
<dbReference type="SUPFAM" id="SSF57196">
    <property type="entry name" value="EGF/Laminin"/>
    <property type="match status" value="2"/>
</dbReference>
<dbReference type="STRING" id="7574.A0A2R2MLD3"/>
<dbReference type="PROSITE" id="PS00022">
    <property type="entry name" value="EGF_1"/>
    <property type="match status" value="2"/>
</dbReference>